<dbReference type="PANTHER" id="PTHR33692">
    <property type="entry name" value="RIBOSOME MATURATION FACTOR RIMM"/>
    <property type="match status" value="1"/>
</dbReference>
<keyword evidence="1 5" id="KW-0963">Cytoplasm</keyword>
<dbReference type="GO" id="GO:0005737">
    <property type="term" value="C:cytoplasm"/>
    <property type="evidence" value="ECO:0007669"/>
    <property type="project" value="UniProtKB-SubCell"/>
</dbReference>
<dbReference type="InterPro" id="IPR036976">
    <property type="entry name" value="RimM_N_sf"/>
</dbReference>
<dbReference type="GO" id="GO:0005840">
    <property type="term" value="C:ribosome"/>
    <property type="evidence" value="ECO:0007669"/>
    <property type="project" value="InterPro"/>
</dbReference>
<dbReference type="PANTHER" id="PTHR33692:SF1">
    <property type="entry name" value="RIBOSOME MATURATION FACTOR RIMM"/>
    <property type="match status" value="1"/>
</dbReference>
<sequence>MSTDDLVAVATIGKSVGLKGELKLHIISDFKSQFKKNRTYYFEDHSKIVIENFNQNNNRVKFYNYDDIDIAKTLTNKNIYSTKKESSKNLDLRENEFLWFELIGYTIIENHKVLGTISTIDRISDIDYLLINTDEEFQKIAKRFCLPYDKKYIIEVDSKNRIIKTKNAYDILENS</sequence>
<keyword evidence="2 5" id="KW-0690">Ribosome biogenesis</keyword>
<dbReference type="InterPro" id="IPR011961">
    <property type="entry name" value="RimM"/>
</dbReference>
<evidence type="ECO:0000256" key="4">
    <source>
        <dbReference type="ARBA" id="ARBA00023186"/>
    </source>
</evidence>
<feature type="domain" description="RimM N-terminal" evidence="6">
    <location>
        <begin position="9"/>
        <end position="83"/>
    </location>
</feature>
<dbReference type="GO" id="GO:0043022">
    <property type="term" value="F:ribosome binding"/>
    <property type="evidence" value="ECO:0007669"/>
    <property type="project" value="InterPro"/>
</dbReference>
<evidence type="ECO:0000256" key="1">
    <source>
        <dbReference type="ARBA" id="ARBA00022490"/>
    </source>
</evidence>
<organism evidence="8">
    <name type="scientific">uncultured Campylobacterales bacterium</name>
    <dbReference type="NCBI Taxonomy" id="352960"/>
    <lineage>
        <taxon>Bacteria</taxon>
        <taxon>Pseudomonadati</taxon>
        <taxon>Campylobacterota</taxon>
        <taxon>Epsilonproteobacteria</taxon>
        <taxon>Campylobacterales</taxon>
        <taxon>environmental samples</taxon>
    </lineage>
</organism>
<comment type="subcellular location">
    <subcellularLocation>
        <location evidence="5">Cytoplasm</location>
    </subcellularLocation>
</comment>
<accession>A0A6S6SBL2</accession>
<evidence type="ECO:0000256" key="5">
    <source>
        <dbReference type="HAMAP-Rule" id="MF_00014"/>
    </source>
</evidence>
<comment type="function">
    <text evidence="5">An accessory protein needed during the final step in the assembly of 30S ribosomal subunit, possibly for assembly of the head region. Essential for efficient processing of 16S rRNA. May be needed both before and after RbfA during the maturation of 16S rRNA. It has affinity for free ribosomal 30S subunits but not for 70S ribosomes.</text>
</comment>
<dbReference type="InterPro" id="IPR009000">
    <property type="entry name" value="Transl_B-barrel_sf"/>
</dbReference>
<evidence type="ECO:0000256" key="2">
    <source>
        <dbReference type="ARBA" id="ARBA00022517"/>
    </source>
</evidence>
<gene>
    <name evidence="5" type="primary">rimM</name>
    <name evidence="8" type="ORF">HELGO_WM10641</name>
</gene>
<evidence type="ECO:0000256" key="3">
    <source>
        <dbReference type="ARBA" id="ARBA00022552"/>
    </source>
</evidence>
<dbReference type="InterPro" id="IPR002676">
    <property type="entry name" value="RimM_N"/>
</dbReference>
<dbReference type="NCBIfam" id="TIGR02273">
    <property type="entry name" value="16S_RimM"/>
    <property type="match status" value="1"/>
</dbReference>
<comment type="subunit">
    <text evidence="5">Binds ribosomal protein uS19.</text>
</comment>
<dbReference type="SUPFAM" id="SSF50447">
    <property type="entry name" value="Translation proteins"/>
    <property type="match status" value="1"/>
</dbReference>
<keyword evidence="3 5" id="KW-0698">rRNA processing</keyword>
<feature type="domain" description="Ribosome maturation factor RimM PRC barrel" evidence="7">
    <location>
        <begin position="99"/>
        <end position="165"/>
    </location>
</feature>
<reference evidence="8" key="1">
    <citation type="submission" date="2020-01" db="EMBL/GenBank/DDBJ databases">
        <authorList>
            <person name="Meier V. D."/>
            <person name="Meier V D."/>
        </authorList>
    </citation>
    <scope>NUCLEOTIDE SEQUENCE</scope>
    <source>
        <strain evidence="8">HLG_WM_MAG_12</strain>
    </source>
</reference>
<dbReference type="Pfam" id="PF24986">
    <property type="entry name" value="PRC_RimM"/>
    <property type="match status" value="1"/>
</dbReference>
<protein>
    <recommendedName>
        <fullName evidence="5">Ribosome maturation factor RimM</fullName>
    </recommendedName>
</protein>
<dbReference type="SUPFAM" id="SSF50346">
    <property type="entry name" value="PRC-barrel domain"/>
    <property type="match status" value="1"/>
</dbReference>
<proteinExistence type="inferred from homology"/>
<dbReference type="Gene3D" id="2.30.30.240">
    <property type="entry name" value="PRC-barrel domain"/>
    <property type="match status" value="1"/>
</dbReference>
<dbReference type="Pfam" id="PF01782">
    <property type="entry name" value="RimM"/>
    <property type="match status" value="1"/>
</dbReference>
<keyword evidence="4 5" id="KW-0143">Chaperone</keyword>
<dbReference type="AlphaFoldDB" id="A0A6S6SBL2"/>
<dbReference type="GO" id="GO:0006364">
    <property type="term" value="P:rRNA processing"/>
    <property type="evidence" value="ECO:0007669"/>
    <property type="project" value="UniProtKB-UniRule"/>
</dbReference>
<evidence type="ECO:0000259" key="7">
    <source>
        <dbReference type="Pfam" id="PF24986"/>
    </source>
</evidence>
<evidence type="ECO:0000313" key="8">
    <source>
        <dbReference type="EMBL" id="CAA6800085.1"/>
    </source>
</evidence>
<comment type="similarity">
    <text evidence="5">Belongs to the RimM family.</text>
</comment>
<dbReference type="EMBL" id="CACVAW010000002">
    <property type="protein sequence ID" value="CAA6800085.1"/>
    <property type="molecule type" value="Genomic_DNA"/>
</dbReference>
<dbReference type="InterPro" id="IPR011033">
    <property type="entry name" value="PRC_barrel-like_sf"/>
</dbReference>
<name>A0A6S6SBL2_9BACT</name>
<dbReference type="HAMAP" id="MF_00014">
    <property type="entry name" value="Ribosome_mat_RimM"/>
    <property type="match status" value="1"/>
</dbReference>
<comment type="domain">
    <text evidence="5">The PRC barrel domain binds ribosomal protein uS19.</text>
</comment>
<evidence type="ECO:0000259" key="6">
    <source>
        <dbReference type="Pfam" id="PF01782"/>
    </source>
</evidence>
<dbReference type="Gene3D" id="2.40.30.60">
    <property type="entry name" value="RimM"/>
    <property type="match status" value="1"/>
</dbReference>
<dbReference type="GO" id="GO:0042274">
    <property type="term" value="P:ribosomal small subunit biogenesis"/>
    <property type="evidence" value="ECO:0007669"/>
    <property type="project" value="UniProtKB-UniRule"/>
</dbReference>
<dbReference type="InterPro" id="IPR056792">
    <property type="entry name" value="PRC_RimM"/>
</dbReference>